<gene>
    <name evidence="4" type="ORF">KUTeg_008656</name>
</gene>
<keyword evidence="2" id="KW-1133">Transmembrane helix</keyword>
<dbReference type="EMBL" id="JARBDR010000342">
    <property type="protein sequence ID" value="KAJ8314095.1"/>
    <property type="molecule type" value="Genomic_DNA"/>
</dbReference>
<evidence type="ECO:0000256" key="3">
    <source>
        <dbReference type="SAM" id="SignalP"/>
    </source>
</evidence>
<reference evidence="4 5" key="1">
    <citation type="submission" date="2022-12" db="EMBL/GenBank/DDBJ databases">
        <title>Chromosome-level genome of Tegillarca granosa.</title>
        <authorList>
            <person name="Kim J."/>
        </authorList>
    </citation>
    <scope>NUCLEOTIDE SEQUENCE [LARGE SCALE GENOMIC DNA]</scope>
    <source>
        <strain evidence="4">Teg-2019</strain>
        <tissue evidence="4">Adductor muscle</tissue>
    </source>
</reference>
<proteinExistence type="predicted"/>
<organism evidence="4 5">
    <name type="scientific">Tegillarca granosa</name>
    <name type="common">Malaysian cockle</name>
    <name type="synonym">Anadara granosa</name>
    <dbReference type="NCBI Taxonomy" id="220873"/>
    <lineage>
        <taxon>Eukaryota</taxon>
        <taxon>Metazoa</taxon>
        <taxon>Spiralia</taxon>
        <taxon>Lophotrochozoa</taxon>
        <taxon>Mollusca</taxon>
        <taxon>Bivalvia</taxon>
        <taxon>Autobranchia</taxon>
        <taxon>Pteriomorphia</taxon>
        <taxon>Arcoida</taxon>
        <taxon>Arcoidea</taxon>
        <taxon>Arcidae</taxon>
        <taxon>Tegillarca</taxon>
    </lineage>
</organism>
<dbReference type="InterPro" id="IPR009011">
    <property type="entry name" value="Man6P_isomerase_rcpt-bd_dom_sf"/>
</dbReference>
<keyword evidence="1" id="KW-0325">Glycoprotein</keyword>
<dbReference type="InterPro" id="IPR028927">
    <property type="entry name" value="Man-6-P_rcpt"/>
</dbReference>
<keyword evidence="2" id="KW-0472">Membrane</keyword>
<accession>A0ABQ9FCU0</accession>
<feature type="chain" id="PRO_5047481573" description="Cation-dependent mannose-6-phosphate receptor" evidence="3">
    <location>
        <begin position="21"/>
        <end position="251"/>
    </location>
</feature>
<dbReference type="Proteomes" id="UP001217089">
    <property type="component" value="Unassembled WGS sequence"/>
</dbReference>
<feature type="signal peptide" evidence="3">
    <location>
        <begin position="1"/>
        <end position="20"/>
    </location>
</feature>
<dbReference type="Pfam" id="PF02157">
    <property type="entry name" value="Man-6-P_recep"/>
    <property type="match status" value="1"/>
</dbReference>
<dbReference type="PANTHER" id="PTHR15071">
    <property type="entry name" value="MANNOSE-6-PHOSPHATE RECEPTOR FAMILY MEMBER"/>
    <property type="match status" value="1"/>
</dbReference>
<evidence type="ECO:0008006" key="6">
    <source>
        <dbReference type="Google" id="ProtNLM"/>
    </source>
</evidence>
<comment type="caution">
    <text evidence="4">The sequence shown here is derived from an EMBL/GenBank/DDBJ whole genome shotgun (WGS) entry which is preliminary data.</text>
</comment>
<feature type="transmembrane region" description="Helical" evidence="2">
    <location>
        <begin position="186"/>
        <end position="208"/>
    </location>
</feature>
<protein>
    <recommendedName>
        <fullName evidence="6">Cation-dependent mannose-6-phosphate receptor</fullName>
    </recommendedName>
</protein>
<evidence type="ECO:0000313" key="4">
    <source>
        <dbReference type="EMBL" id="KAJ8314095.1"/>
    </source>
</evidence>
<keyword evidence="5" id="KW-1185">Reference proteome</keyword>
<dbReference type="SUPFAM" id="SSF50911">
    <property type="entry name" value="Mannose 6-phosphate receptor domain"/>
    <property type="match status" value="1"/>
</dbReference>
<evidence type="ECO:0000256" key="1">
    <source>
        <dbReference type="ARBA" id="ARBA00023180"/>
    </source>
</evidence>
<evidence type="ECO:0000313" key="5">
    <source>
        <dbReference type="Proteomes" id="UP001217089"/>
    </source>
</evidence>
<keyword evidence="3" id="KW-0732">Signal</keyword>
<sequence>MNFGILLKIVLISLPTLISSEECKQTGPCGCETSDYTLDLSQLTSPNPNPKLIVKDSDNKYEYSFMPCLCQKDLVTGGGPFIAGEVTTAKFYTNMSNSRICSVHFVDGFPSETHPYPTLCFGYKPSQCPSTRLPPRDRKSQVILRCASSVNFTFFGEYPIQTYTFELACPEACLKLKPTSVSTGTVLLIIFMILVLLYIVVGILYMHYVKGAQGIEKFPNIEFWKEFPLLVRDGCLFVIRGCKADSTYSQI</sequence>
<name>A0ABQ9FCU0_TEGGR</name>
<evidence type="ECO:0000256" key="2">
    <source>
        <dbReference type="SAM" id="Phobius"/>
    </source>
</evidence>
<dbReference type="PANTHER" id="PTHR15071:SF0">
    <property type="entry name" value="MANNOSE 6-PHOSPHATE RECEPTOR-LIKE PROTEIN 1"/>
    <property type="match status" value="1"/>
</dbReference>
<keyword evidence="2" id="KW-0812">Transmembrane</keyword>